<evidence type="ECO:0000256" key="1">
    <source>
        <dbReference type="SAM" id="MobiDB-lite"/>
    </source>
</evidence>
<evidence type="ECO:0000313" key="3">
    <source>
        <dbReference type="Proteomes" id="UP001438707"/>
    </source>
</evidence>
<feature type="compositionally biased region" description="Basic and acidic residues" evidence="1">
    <location>
        <begin position="317"/>
        <end position="326"/>
    </location>
</feature>
<evidence type="ECO:0008006" key="4">
    <source>
        <dbReference type="Google" id="ProtNLM"/>
    </source>
</evidence>
<feature type="compositionally biased region" description="Low complexity" evidence="1">
    <location>
        <begin position="303"/>
        <end position="313"/>
    </location>
</feature>
<keyword evidence="3" id="KW-1185">Reference proteome</keyword>
<dbReference type="AlphaFoldDB" id="A0AAW1Q550"/>
<organism evidence="2 3">
    <name type="scientific">Apatococcus lobatus</name>
    <dbReference type="NCBI Taxonomy" id="904363"/>
    <lineage>
        <taxon>Eukaryota</taxon>
        <taxon>Viridiplantae</taxon>
        <taxon>Chlorophyta</taxon>
        <taxon>core chlorophytes</taxon>
        <taxon>Trebouxiophyceae</taxon>
        <taxon>Chlorellales</taxon>
        <taxon>Chlorellaceae</taxon>
        <taxon>Apatococcus</taxon>
    </lineage>
</organism>
<sequence length="508" mass="54441">MVRAKAPTGPRAQGNRYAGSQKQRQAQTRAQLRVLQKALKKARDFETRKVLRRLKAAQEACNSGEPEAEATYSKCLSQKTAIKRLSMDKLSKQAGQICGVALDVSRPISEGVGQQDKRLQSATSGAVTSAPEAPVSAADNIAIAHQQLSSTERVHSDNQMRLGAPSAAFCSAALGTAADQSGQGHQGQAAGADAQALQVLATRIMSAKCVQEAMQSVQAQHARHARQAAKLNTQPGQASAPGEGRRQRSRKHKLEGVSDQHLKQKVPLKILDENGLHDIKTNSASESQQRTQNPDSNSQDNFSSGDLQQSGSESGEETSHHPHEASDNLAQRHPKDLHLSSAETSSLSNVSGDESDEEIIDNHPQRPITQEQGSTHSGKQPCAKAMKAGKKQPARKKNRLGQRARKQQALMAERPARDGRCAGGSVQPPHFRKAGGAAASMRHIHPQDHSSASKATTKVLIKGAGLIKGLSHMHREPLPSHPSWQAKRAMARAANPLTASKGSKIVFD</sequence>
<evidence type="ECO:0000313" key="2">
    <source>
        <dbReference type="EMBL" id="KAK9817428.1"/>
    </source>
</evidence>
<feature type="compositionally biased region" description="Polar residues" evidence="1">
    <location>
        <begin position="18"/>
        <end position="29"/>
    </location>
</feature>
<feature type="compositionally biased region" description="Basic and acidic residues" evidence="1">
    <location>
        <begin position="270"/>
        <end position="280"/>
    </location>
</feature>
<feature type="region of interest" description="Disordered" evidence="1">
    <location>
        <begin position="1"/>
        <end position="29"/>
    </location>
</feature>
<feature type="compositionally biased region" description="Polar residues" evidence="1">
    <location>
        <begin position="341"/>
        <end position="352"/>
    </location>
</feature>
<accession>A0AAW1Q550</accession>
<feature type="compositionally biased region" description="Polar residues" evidence="1">
    <location>
        <begin position="281"/>
        <end position="302"/>
    </location>
</feature>
<feature type="compositionally biased region" description="Basic residues" evidence="1">
    <location>
        <begin position="387"/>
        <end position="406"/>
    </location>
</feature>
<proteinExistence type="predicted"/>
<protein>
    <recommendedName>
        <fullName evidence="4">Bud22 domain-containing protein</fullName>
    </recommendedName>
</protein>
<reference evidence="2 3" key="1">
    <citation type="journal article" date="2024" name="Nat. Commun.">
        <title>Phylogenomics reveals the evolutionary origins of lichenization in chlorophyte algae.</title>
        <authorList>
            <person name="Puginier C."/>
            <person name="Libourel C."/>
            <person name="Otte J."/>
            <person name="Skaloud P."/>
            <person name="Haon M."/>
            <person name="Grisel S."/>
            <person name="Petersen M."/>
            <person name="Berrin J.G."/>
            <person name="Delaux P.M."/>
            <person name="Dal Grande F."/>
            <person name="Keller J."/>
        </authorList>
    </citation>
    <scope>NUCLEOTIDE SEQUENCE [LARGE SCALE GENOMIC DNA]</scope>
    <source>
        <strain evidence="2 3">SAG 2145</strain>
    </source>
</reference>
<comment type="caution">
    <text evidence="2">The sequence shown here is derived from an EMBL/GenBank/DDBJ whole genome shotgun (WGS) entry which is preliminary data.</text>
</comment>
<feature type="region of interest" description="Disordered" evidence="1">
    <location>
        <begin position="111"/>
        <end position="132"/>
    </location>
</feature>
<dbReference type="Proteomes" id="UP001438707">
    <property type="component" value="Unassembled WGS sequence"/>
</dbReference>
<feature type="region of interest" description="Disordered" evidence="1">
    <location>
        <begin position="220"/>
        <end position="329"/>
    </location>
</feature>
<feature type="region of interest" description="Disordered" evidence="1">
    <location>
        <begin position="341"/>
        <end position="428"/>
    </location>
</feature>
<gene>
    <name evidence="2" type="ORF">WJX74_002038</name>
</gene>
<feature type="compositionally biased region" description="Polar residues" evidence="1">
    <location>
        <begin position="367"/>
        <end position="378"/>
    </location>
</feature>
<dbReference type="EMBL" id="JALJOS010000070">
    <property type="protein sequence ID" value="KAK9817428.1"/>
    <property type="molecule type" value="Genomic_DNA"/>
</dbReference>
<name>A0AAW1Q550_9CHLO</name>